<evidence type="ECO:0000313" key="1">
    <source>
        <dbReference type="EMBL" id="MPM91648.1"/>
    </source>
</evidence>
<gene>
    <name evidence="1" type="ORF">SDC9_138779</name>
</gene>
<reference evidence="1" key="1">
    <citation type="submission" date="2019-08" db="EMBL/GenBank/DDBJ databases">
        <authorList>
            <person name="Kucharzyk K."/>
            <person name="Murdoch R.W."/>
            <person name="Higgins S."/>
            <person name="Loffler F."/>
        </authorList>
    </citation>
    <scope>NUCLEOTIDE SEQUENCE</scope>
</reference>
<comment type="caution">
    <text evidence="1">The sequence shown here is derived from an EMBL/GenBank/DDBJ whole genome shotgun (WGS) entry which is preliminary data.</text>
</comment>
<accession>A0A645DR88</accession>
<organism evidence="1">
    <name type="scientific">bioreactor metagenome</name>
    <dbReference type="NCBI Taxonomy" id="1076179"/>
    <lineage>
        <taxon>unclassified sequences</taxon>
        <taxon>metagenomes</taxon>
        <taxon>ecological metagenomes</taxon>
    </lineage>
</organism>
<proteinExistence type="predicted"/>
<sequence length="194" mass="21057">MAINLLFDDFCALGNIAVAFPHFLAQRVYFAFAEEVHFTQLPGVHIQLARQHIHHAFGSELAFLVAIATVSAYSRCVGVNGITNEVTVCELVRTRAVMRRGNRNVDRSISIGAARMDDLGLDGDQLAIFFGADLHLRADAMSDEGGGEIFFAGGHPLDRSARYKTGDPGHGLFHGDIRFVAKTAADIGDVHAHI</sequence>
<protein>
    <submittedName>
        <fullName evidence="1">Uncharacterized protein</fullName>
    </submittedName>
</protein>
<dbReference type="AlphaFoldDB" id="A0A645DR88"/>
<dbReference type="EMBL" id="VSSQ01038679">
    <property type="protein sequence ID" value="MPM91648.1"/>
    <property type="molecule type" value="Genomic_DNA"/>
</dbReference>
<name>A0A645DR88_9ZZZZ</name>